<evidence type="ECO:0000259" key="9">
    <source>
        <dbReference type="PROSITE" id="PS51088"/>
    </source>
</evidence>
<evidence type="ECO:0000313" key="11">
    <source>
        <dbReference type="Proteomes" id="UP000748756"/>
    </source>
</evidence>
<feature type="compositionally biased region" description="Low complexity" evidence="8">
    <location>
        <begin position="310"/>
        <end position="325"/>
    </location>
</feature>
<dbReference type="PANTHER" id="PTHR11834:SF0">
    <property type="entry name" value="PROTEIN SCALLOPED"/>
    <property type="match status" value="1"/>
</dbReference>
<accession>A0A9P5S1N2</accession>
<feature type="region of interest" description="Disordered" evidence="8">
    <location>
        <begin position="601"/>
        <end position="623"/>
    </location>
</feature>
<comment type="caution">
    <text evidence="10">The sequence shown here is derived from an EMBL/GenBank/DDBJ whole genome shotgun (WGS) entry which is preliminary data.</text>
</comment>
<evidence type="ECO:0000256" key="1">
    <source>
        <dbReference type="ARBA" id="ARBA00004123"/>
    </source>
</evidence>
<feature type="region of interest" description="Disordered" evidence="8">
    <location>
        <begin position="1"/>
        <end position="136"/>
    </location>
</feature>
<feature type="compositionally biased region" description="Basic residues" evidence="8">
    <location>
        <begin position="47"/>
        <end position="57"/>
    </location>
</feature>
<dbReference type="PRINTS" id="PR00065">
    <property type="entry name" value="TEADOMAIN"/>
</dbReference>
<dbReference type="GO" id="GO:0005634">
    <property type="term" value="C:nucleus"/>
    <property type="evidence" value="ECO:0007669"/>
    <property type="project" value="UniProtKB-SubCell"/>
</dbReference>
<comment type="similarity">
    <text evidence="2">Belongs to the TEC1 family.</text>
</comment>
<dbReference type="AlphaFoldDB" id="A0A9P5S1N2"/>
<comment type="subcellular location">
    <subcellularLocation>
        <location evidence="1">Nucleus</location>
    </subcellularLocation>
</comment>
<evidence type="ECO:0000313" key="10">
    <source>
        <dbReference type="EMBL" id="KAF9150499.1"/>
    </source>
</evidence>
<evidence type="ECO:0000256" key="5">
    <source>
        <dbReference type="ARBA" id="ARBA00023163"/>
    </source>
</evidence>
<dbReference type="SMART" id="SM00426">
    <property type="entry name" value="TEA"/>
    <property type="match status" value="1"/>
</dbReference>
<evidence type="ECO:0000256" key="8">
    <source>
        <dbReference type="SAM" id="MobiDB-lite"/>
    </source>
</evidence>
<feature type="region of interest" description="Disordered" evidence="8">
    <location>
        <begin position="269"/>
        <end position="328"/>
    </location>
</feature>
<dbReference type="GO" id="GO:0000981">
    <property type="term" value="F:DNA-binding transcription factor activity, RNA polymerase II-specific"/>
    <property type="evidence" value="ECO:0007669"/>
    <property type="project" value="TreeGrafter"/>
</dbReference>
<dbReference type="EMBL" id="JAAAUQ010000411">
    <property type="protein sequence ID" value="KAF9150499.1"/>
    <property type="molecule type" value="Genomic_DNA"/>
</dbReference>
<feature type="compositionally biased region" description="Basic residues" evidence="8">
    <location>
        <begin position="72"/>
        <end position="83"/>
    </location>
</feature>
<dbReference type="GO" id="GO:0005667">
    <property type="term" value="C:transcription regulator complex"/>
    <property type="evidence" value="ECO:0007669"/>
    <property type="project" value="TreeGrafter"/>
</dbReference>
<name>A0A9P5S1N2_9FUNG</name>
<feature type="compositionally biased region" description="Low complexity" evidence="8">
    <location>
        <begin position="15"/>
        <end position="33"/>
    </location>
</feature>
<organism evidence="10 11">
    <name type="scientific">Linnemannia schmuckeri</name>
    <dbReference type="NCBI Taxonomy" id="64567"/>
    <lineage>
        <taxon>Eukaryota</taxon>
        <taxon>Fungi</taxon>
        <taxon>Fungi incertae sedis</taxon>
        <taxon>Mucoromycota</taxon>
        <taxon>Mortierellomycotina</taxon>
        <taxon>Mortierellomycetes</taxon>
        <taxon>Mortierellales</taxon>
        <taxon>Mortierellaceae</taxon>
        <taxon>Linnemannia</taxon>
    </lineage>
</organism>
<keyword evidence="3" id="KW-0805">Transcription regulation</keyword>
<keyword evidence="11" id="KW-1185">Reference proteome</keyword>
<feature type="region of interest" description="Disordered" evidence="8">
    <location>
        <begin position="363"/>
        <end position="382"/>
    </location>
</feature>
<gene>
    <name evidence="10" type="ORF">BG015_007705</name>
</gene>
<dbReference type="InterPro" id="IPR041086">
    <property type="entry name" value="YBD"/>
</dbReference>
<feature type="DNA-binding region" description="TEA" evidence="7">
    <location>
        <begin position="131"/>
        <end position="205"/>
    </location>
</feature>
<feature type="compositionally biased region" description="Low complexity" evidence="8">
    <location>
        <begin position="84"/>
        <end position="113"/>
    </location>
</feature>
<dbReference type="Proteomes" id="UP000748756">
    <property type="component" value="Unassembled WGS sequence"/>
</dbReference>
<evidence type="ECO:0000256" key="7">
    <source>
        <dbReference type="PROSITE-ProRule" id="PRU00505"/>
    </source>
</evidence>
<evidence type="ECO:0000256" key="2">
    <source>
        <dbReference type="ARBA" id="ARBA00008421"/>
    </source>
</evidence>
<dbReference type="OrthoDB" id="10006572at2759"/>
<evidence type="ECO:0000256" key="4">
    <source>
        <dbReference type="ARBA" id="ARBA00023125"/>
    </source>
</evidence>
<dbReference type="PROSITE" id="PS51088">
    <property type="entry name" value="TEA_2"/>
    <property type="match status" value="1"/>
</dbReference>
<feature type="compositionally biased region" description="Acidic residues" evidence="8">
    <location>
        <begin position="606"/>
        <end position="618"/>
    </location>
</feature>
<dbReference type="Gene3D" id="6.10.20.40">
    <property type="entry name" value="TEA/ATTS domain"/>
    <property type="match status" value="1"/>
</dbReference>
<dbReference type="PROSITE" id="PS00554">
    <property type="entry name" value="TEA_1"/>
    <property type="match status" value="1"/>
</dbReference>
<dbReference type="GO" id="GO:0000978">
    <property type="term" value="F:RNA polymerase II cis-regulatory region sequence-specific DNA binding"/>
    <property type="evidence" value="ECO:0007669"/>
    <property type="project" value="TreeGrafter"/>
</dbReference>
<feature type="region of interest" description="Disordered" evidence="8">
    <location>
        <begin position="709"/>
        <end position="750"/>
    </location>
</feature>
<feature type="domain" description="TEA" evidence="9">
    <location>
        <begin position="131"/>
        <end position="205"/>
    </location>
</feature>
<keyword evidence="6" id="KW-0539">Nucleus</keyword>
<evidence type="ECO:0000256" key="3">
    <source>
        <dbReference type="ARBA" id="ARBA00023015"/>
    </source>
</evidence>
<keyword evidence="5" id="KW-0804">Transcription</keyword>
<feature type="compositionally biased region" description="Polar residues" evidence="8">
    <location>
        <begin position="400"/>
        <end position="421"/>
    </location>
</feature>
<dbReference type="InterPro" id="IPR050937">
    <property type="entry name" value="TEC1_TEAD_TF"/>
</dbReference>
<evidence type="ECO:0000256" key="6">
    <source>
        <dbReference type="ARBA" id="ARBA00023242"/>
    </source>
</evidence>
<dbReference type="PANTHER" id="PTHR11834">
    <property type="entry name" value="TRANSCRIPTIONAL ENHANCER FACTOR TEF RELATED"/>
    <property type="match status" value="1"/>
</dbReference>
<protein>
    <recommendedName>
        <fullName evidence="9">TEA domain-containing protein</fullName>
    </recommendedName>
</protein>
<reference evidence="10" key="1">
    <citation type="journal article" date="2020" name="Fungal Divers.">
        <title>Resolving the Mortierellaceae phylogeny through synthesis of multi-gene phylogenetics and phylogenomics.</title>
        <authorList>
            <person name="Vandepol N."/>
            <person name="Liber J."/>
            <person name="Desiro A."/>
            <person name="Na H."/>
            <person name="Kennedy M."/>
            <person name="Barry K."/>
            <person name="Grigoriev I.V."/>
            <person name="Miller A.N."/>
            <person name="O'Donnell K."/>
            <person name="Stajich J.E."/>
            <person name="Bonito G."/>
        </authorList>
    </citation>
    <scope>NUCLEOTIDE SEQUENCE</scope>
    <source>
        <strain evidence="10">NRRL 6426</strain>
    </source>
</reference>
<dbReference type="InterPro" id="IPR000818">
    <property type="entry name" value="TEA/ATTS_dom"/>
</dbReference>
<dbReference type="Pfam" id="PF01285">
    <property type="entry name" value="TEA"/>
    <property type="match status" value="1"/>
</dbReference>
<proteinExistence type="inferred from homology"/>
<feature type="region of interest" description="Disordered" evidence="8">
    <location>
        <begin position="394"/>
        <end position="421"/>
    </location>
</feature>
<dbReference type="InterPro" id="IPR038096">
    <property type="entry name" value="TEA/ATTS_sf"/>
</dbReference>
<dbReference type="Gene3D" id="2.70.50.80">
    <property type="match status" value="1"/>
</dbReference>
<keyword evidence="4" id="KW-0238">DNA-binding</keyword>
<feature type="compositionally biased region" description="Low complexity" evidence="8">
    <location>
        <begin position="58"/>
        <end position="71"/>
    </location>
</feature>
<sequence length="750" mass="85317">MTLARINTLDRHHSPASYASTSSSSLSTTSSSTYHHHPPPHSQPNPHSHHQPQHHHNFNYNYNNNSQNHNQHYQHHQHQHQHQHYYSSSAPAHSHPASVPQPISSSSPVSSVSAQDPFRTITPPNMTTGAKRTKEEVWPENVENAFMEAIKEIPKLGRRKVPLNEKHYGRNELIAAYILKETGQARTRKQVSSHIQVLKNTRKDDLILMELLSDASPDESNDPEWLEAAMSKIRKIFDEETLQDAPPSPVSPISPTDSIYERFSHLGHHTTTTTSSHVDDKEQRRPTHNRQLSIASILNPEPEDDHHHNGSSQHNQHMHSSSPQSRGTPELTIQLRHDEALPSSWHQEHYGQDYTVMASRTGSGASWHASYGSRHSPSRSPELDVIVEGQAPIGYHSSMDRPSSQSQPHVRNNNNNYSYDPTRSQLSERYPFWPCQYQLILEEDPSQGQGRSMVLFENLTPFYDHIPCRDVSVLDEPRFPYIKQLFNEKRGTLFLHTKLGLNLKDCPYRQVNLSSRNMFQSRERMTVQCVTNVYSFGKQVINLKEIRPAEFFNGRYVYRIAMVDGWLQDYLQTFGEGGREEEMESFLYNLTIIQEFSALPPGATAEQDEEDDDEEDMEESRRDRLFQDVKRPALLVVAYEFCAGQQGHTMQSQSYRLTSGPPPASVRARSNTWDHPMPAVPWHLSGYSHGGDGGPWMYGGPGGPGGMYENMRGGVGGPIKRTSQVAAQREWPPQPKRSRKESFSGFSPYS</sequence>
<dbReference type="Pfam" id="PF17725">
    <property type="entry name" value="YBD"/>
    <property type="match status" value="1"/>
</dbReference>